<name>A0A3N4RSG8_9ACTN</name>
<sequence length="1214" mass="130965">MRRWELVGGGSSKFWEAEADGVSVRVRYGRIGGDGRLQVKELADAGAAAGHLAKLVAEKERKGYRAVGGEEAPSGAVEVVESAEAPVEVVETAEVPVEVVGLPDEDVFVLPGAWRPWVVPRRGGTVPVAAWRPVWDAAGAVAEEERQLAEEREPLELAMVSEESDPEAVRAVRTHLAGVPDPLGAVGVARLLRSRGDDDWARRLVDSWVVRFGLGFALRASLRLFDLDVHPVRERWRTGRVAFAGAPPMATYHLSFQFGVLAAAREVLAGVGEGAYREALAELDGALGAVPGGAFDPVLRRAVAAYLAPERAGVVDGCLAEGSDDPLVRTLLAYALGSAEQVERFGGAGGLLSGSWRQALVSTLADGAGPAAAELVRVGAAPDGPGYDSQWYAECLGAFPTDRVMAEMVDRIADKHVRVALLEAARRQPVRAVRVLAAAARRGGGAGSTARRMLNGHVGALRSRLPELLSRLDGESADFVRTLEGAREPLPEAGPELLPELLVAPPWSRPRTVRKVRVLTGLSVDESSQLLWSEGELAEFAGSAEVRRQLPLGADWAAEAERARTQGSVWSLYRVLMQGPVEVMTPLLASWDRRALLDIGLSGQPLLAKYGTAVLPMLHEAARSQPAQTSPVLLPVLDATAAGVMADVLVRLKSVQPVARSWFARHGVAGALLLVPAAVGKAGRARAAAEHALRLVAAQEGAEVLLAAVAERYGAEAAAVVGDALGSDPLENALPAKLPEFPDWLRPEVLPQLQLADGGGALPVSAVRHLVTALQLGRPREPYPGLAAAAEVLRADTAAAFGWAVFEEWWQAGMPSKDGWALHALGGFGDDDTARRLAPLLREWPGQGAHQRAVEGLDVLAAIGTDTALMQLHGIAQRVKFKALKARAQEKISEIAEALDLTAEQLGDRLVPDLGLDEDGTTVIDYGTRTFTVGFDEQLRPYVLDADGKRRKDLPAPGARDDRELAPAERKRFAALKKDVRTLAADQIARLEAAMVAERTWSASEFRALLLGHPLLWHLVRRLVWTADGTAFRVAEDRTLADLHDEQYTLPEDTTVRLAHPLHLGADTAAWAEVFADYELLQPFRQLGRPVMELTEEEGAGHRLHRFERRRVPVGRLLGLTKRGWQRGTPQDAGVERWFYKPLPEGRCLVLELNPGIAVGIVNELGDQSFDTVWLDTSPGDYWPSRRTYDQRLADLDRVTASELLSDLEELTAD</sequence>
<dbReference type="Gene3D" id="2.20.140.10">
    <property type="entry name" value="WGR domain"/>
    <property type="match status" value="1"/>
</dbReference>
<accession>A0A3N4RSG8</accession>
<dbReference type="SUPFAM" id="SSF142921">
    <property type="entry name" value="WGR domain-like"/>
    <property type="match status" value="1"/>
</dbReference>
<dbReference type="CDD" id="cd07996">
    <property type="entry name" value="WGR_MMR_like"/>
    <property type="match status" value="1"/>
</dbReference>
<dbReference type="AlphaFoldDB" id="A0A3N4RSG8"/>
<protein>
    <submittedName>
        <fullName evidence="2">DNA-binding WGR domain protein</fullName>
    </submittedName>
</protein>
<organism evidence="2 3">
    <name type="scientific">Kitasatospora cineracea</name>
    <dbReference type="NCBI Taxonomy" id="88074"/>
    <lineage>
        <taxon>Bacteria</taxon>
        <taxon>Bacillati</taxon>
        <taxon>Actinomycetota</taxon>
        <taxon>Actinomycetes</taxon>
        <taxon>Kitasatosporales</taxon>
        <taxon>Streptomycetaceae</taxon>
        <taxon>Kitasatospora</taxon>
    </lineage>
</organism>
<gene>
    <name evidence="2" type="ORF">EDD38_4709</name>
</gene>
<comment type="caution">
    <text evidence="2">The sequence shown here is derived from an EMBL/GenBank/DDBJ whole genome shotgun (WGS) entry which is preliminary data.</text>
</comment>
<proteinExistence type="predicted"/>
<dbReference type="EMBL" id="RKQG01000001">
    <property type="protein sequence ID" value="RPE36338.1"/>
    <property type="molecule type" value="Genomic_DNA"/>
</dbReference>
<keyword evidence="2" id="KW-0238">DNA-binding</keyword>
<feature type="domain" description="WGR" evidence="1">
    <location>
        <begin position="1"/>
        <end position="77"/>
    </location>
</feature>
<dbReference type="InterPro" id="IPR025406">
    <property type="entry name" value="DUF4132"/>
</dbReference>
<dbReference type="InterPro" id="IPR049809">
    <property type="entry name" value="YehF/YfeS-like_WGR"/>
</dbReference>
<dbReference type="Proteomes" id="UP000266906">
    <property type="component" value="Unassembled WGS sequence"/>
</dbReference>
<reference evidence="2 3" key="1">
    <citation type="submission" date="2018-11" db="EMBL/GenBank/DDBJ databases">
        <title>Sequencing the genomes of 1000 actinobacteria strains.</title>
        <authorList>
            <person name="Klenk H.-P."/>
        </authorList>
    </citation>
    <scope>NUCLEOTIDE SEQUENCE [LARGE SCALE GENOMIC DNA]</scope>
    <source>
        <strain evidence="2 3">DSM 44781</strain>
    </source>
</reference>
<evidence type="ECO:0000259" key="1">
    <source>
        <dbReference type="PROSITE" id="PS51977"/>
    </source>
</evidence>
<dbReference type="GO" id="GO:0003677">
    <property type="term" value="F:DNA binding"/>
    <property type="evidence" value="ECO:0007669"/>
    <property type="project" value="UniProtKB-KW"/>
</dbReference>
<keyword evidence="3" id="KW-1185">Reference proteome</keyword>
<dbReference type="Pfam" id="PF05406">
    <property type="entry name" value="WGR"/>
    <property type="match status" value="1"/>
</dbReference>
<dbReference type="InterPro" id="IPR036930">
    <property type="entry name" value="WGR_dom_sf"/>
</dbReference>
<dbReference type="PROSITE" id="PS51977">
    <property type="entry name" value="WGR"/>
    <property type="match status" value="1"/>
</dbReference>
<dbReference type="InterPro" id="IPR008893">
    <property type="entry name" value="WGR_domain"/>
</dbReference>
<evidence type="ECO:0000313" key="2">
    <source>
        <dbReference type="EMBL" id="RPE36338.1"/>
    </source>
</evidence>
<dbReference type="Pfam" id="PF13569">
    <property type="entry name" value="DUF4132"/>
    <property type="match status" value="1"/>
</dbReference>
<evidence type="ECO:0000313" key="3">
    <source>
        <dbReference type="Proteomes" id="UP000266906"/>
    </source>
</evidence>